<dbReference type="EMBL" id="CP025096">
    <property type="protein sequence ID" value="AUD02846.1"/>
    <property type="molecule type" value="Genomic_DNA"/>
</dbReference>
<accession>A0A2K8YYY0</accession>
<dbReference type="Proteomes" id="UP000232883">
    <property type="component" value="Chromosome"/>
</dbReference>
<keyword evidence="1" id="KW-0812">Transmembrane</keyword>
<evidence type="ECO:0000256" key="1">
    <source>
        <dbReference type="SAM" id="Phobius"/>
    </source>
</evidence>
<gene>
    <name evidence="2" type="ORF">CWM47_14005</name>
</gene>
<evidence type="ECO:0000313" key="3">
    <source>
        <dbReference type="Proteomes" id="UP000232883"/>
    </source>
</evidence>
<dbReference type="KEGG" id="spir:CWM47_14005"/>
<proteinExistence type="predicted"/>
<keyword evidence="3" id="KW-1185">Reference proteome</keyword>
<dbReference type="RefSeq" id="WP_100988562.1">
    <property type="nucleotide sequence ID" value="NZ_CP025096.1"/>
</dbReference>
<sequence>MFEMNPLNLPDAQLQQLLMLVVAGILGFIIGYVSRQRTISQLEGDLASTERDVEDCYRKPKVPVSSANDEETVVLNRIAARANEINFTRIGVAMADSADDLKVIVGVGPFLEKKLHALGIYTFRQIANFNEEDIDQINDLIEFFPGRIVRDNWVGQAAELARK</sequence>
<keyword evidence="1" id="KW-1133">Transmembrane helix</keyword>
<protein>
    <submittedName>
        <fullName evidence="2">Uncharacterized protein</fullName>
    </submittedName>
</protein>
<feature type="transmembrane region" description="Helical" evidence="1">
    <location>
        <begin position="12"/>
        <end position="33"/>
    </location>
</feature>
<keyword evidence="1" id="KW-0472">Membrane</keyword>
<dbReference type="OrthoDB" id="9807941at2"/>
<name>A0A2K8YYY0_9BACT</name>
<reference evidence="2 3" key="1">
    <citation type="submission" date="2017-11" db="EMBL/GenBank/DDBJ databases">
        <title>Taxonomic description and genome sequences of Spirosoma HA7 sp. nov., isolated from pollen microhabitat of Corylus avellana.</title>
        <authorList>
            <person name="Ambika Manirajan B."/>
            <person name="Suarez C."/>
            <person name="Ratering S."/>
            <person name="Geissler-Plaum R."/>
            <person name="Cardinale M."/>
            <person name="Sylvia S."/>
        </authorList>
    </citation>
    <scope>NUCLEOTIDE SEQUENCE [LARGE SCALE GENOMIC DNA]</scope>
    <source>
        <strain evidence="2 3">HA7</strain>
    </source>
</reference>
<evidence type="ECO:0000313" key="2">
    <source>
        <dbReference type="EMBL" id="AUD02846.1"/>
    </source>
</evidence>
<dbReference type="AlphaFoldDB" id="A0A2K8YYY0"/>
<dbReference type="Gene3D" id="1.10.150.20">
    <property type="entry name" value="5' to 3' exonuclease, C-terminal subdomain"/>
    <property type="match status" value="1"/>
</dbReference>
<organism evidence="2 3">
    <name type="scientific">Spirosoma pollinicola</name>
    <dbReference type="NCBI Taxonomy" id="2057025"/>
    <lineage>
        <taxon>Bacteria</taxon>
        <taxon>Pseudomonadati</taxon>
        <taxon>Bacteroidota</taxon>
        <taxon>Cytophagia</taxon>
        <taxon>Cytophagales</taxon>
        <taxon>Cytophagaceae</taxon>
        <taxon>Spirosoma</taxon>
    </lineage>
</organism>